<name>A0A917BCY2_9MICO</name>
<keyword evidence="6" id="KW-1185">Reference proteome</keyword>
<dbReference type="Gene3D" id="3.40.50.970">
    <property type="match status" value="1"/>
</dbReference>
<dbReference type="Pfam" id="PF02780">
    <property type="entry name" value="Transketolase_C"/>
    <property type="match status" value="1"/>
</dbReference>
<gene>
    <name evidence="5" type="primary">tklB</name>
    <name evidence="5" type="ORF">GCM10011399_31400</name>
</gene>
<dbReference type="Proteomes" id="UP000598775">
    <property type="component" value="Unassembled WGS sequence"/>
</dbReference>
<dbReference type="FunFam" id="3.40.50.970:FF:000129">
    <property type="entry name" value="Transketolase"/>
    <property type="match status" value="1"/>
</dbReference>
<sequence length="316" mass="33419">MKAQRDVWAETLVEVAGLDDTVMVVDGDLANSTKADLFAKAFPDRFVEVGIAEQNMVGIAFGLSTLGYRPWLSTFGVFLTHRALDPIRMLVSQTHASVRLAGAYSGLLNGSSGKTHQDIEDLAIMRAMPNLTVIAPVDEVEAAAVVRWSCAHDGPVYVRLARDAVAPVLPVDYMFELGSVVVLRHGGPVALVSTGVQSSRVFDAAELLAAQGIDARVVHVPTIKPLDETSLLAAIDGCTHVITIEEHTIIGGLGGLVAETLTSHGIAVPVTRLGLADSWSESGPNEFLLDKYGLSAGRVAERVTAAVLADLPTAVH</sequence>
<evidence type="ECO:0000259" key="4">
    <source>
        <dbReference type="SMART" id="SM00861"/>
    </source>
</evidence>
<evidence type="ECO:0000256" key="2">
    <source>
        <dbReference type="ARBA" id="ARBA00007131"/>
    </source>
</evidence>
<keyword evidence="3" id="KW-0786">Thiamine pyrophosphate</keyword>
<dbReference type="SMART" id="SM00861">
    <property type="entry name" value="Transket_pyr"/>
    <property type="match status" value="1"/>
</dbReference>
<dbReference type="Gene3D" id="3.40.50.920">
    <property type="match status" value="1"/>
</dbReference>
<feature type="domain" description="Transketolase-like pyrimidine-binding" evidence="4">
    <location>
        <begin position="2"/>
        <end position="168"/>
    </location>
</feature>
<proteinExistence type="inferred from homology"/>
<dbReference type="PANTHER" id="PTHR43825">
    <property type="entry name" value="PYRUVATE DEHYDROGENASE E1 COMPONENT"/>
    <property type="match status" value="1"/>
</dbReference>
<dbReference type="RefSeq" id="WP_188679943.1">
    <property type="nucleotide sequence ID" value="NZ_BMGP01000006.1"/>
</dbReference>
<dbReference type="GO" id="GO:0000287">
    <property type="term" value="F:magnesium ion binding"/>
    <property type="evidence" value="ECO:0007669"/>
    <property type="project" value="UniProtKB-ARBA"/>
</dbReference>
<dbReference type="InterPro" id="IPR009014">
    <property type="entry name" value="Transketo_C/PFOR_II"/>
</dbReference>
<dbReference type="InterPro" id="IPR033248">
    <property type="entry name" value="Transketolase_C"/>
</dbReference>
<organism evidence="5 6">
    <name type="scientific">Subtercola lobariae</name>
    <dbReference type="NCBI Taxonomy" id="1588641"/>
    <lineage>
        <taxon>Bacteria</taxon>
        <taxon>Bacillati</taxon>
        <taxon>Actinomycetota</taxon>
        <taxon>Actinomycetes</taxon>
        <taxon>Micrococcales</taxon>
        <taxon>Microbacteriaceae</taxon>
        <taxon>Subtercola</taxon>
    </lineage>
</organism>
<comment type="cofactor">
    <cofactor evidence="1">
        <name>thiamine diphosphate</name>
        <dbReference type="ChEBI" id="CHEBI:58937"/>
    </cofactor>
</comment>
<reference evidence="5 6" key="1">
    <citation type="journal article" date="2014" name="Int. J. Syst. Evol. Microbiol.">
        <title>Complete genome sequence of Corynebacterium casei LMG S-19264T (=DSM 44701T), isolated from a smear-ripened cheese.</title>
        <authorList>
            <consortium name="US DOE Joint Genome Institute (JGI-PGF)"/>
            <person name="Walter F."/>
            <person name="Albersmeier A."/>
            <person name="Kalinowski J."/>
            <person name="Ruckert C."/>
        </authorList>
    </citation>
    <scope>NUCLEOTIDE SEQUENCE [LARGE SCALE GENOMIC DNA]</scope>
    <source>
        <strain evidence="5 6">CGMCC 1.12976</strain>
    </source>
</reference>
<dbReference type="CDD" id="cd07033">
    <property type="entry name" value="TPP_PYR_DXS_TK_like"/>
    <property type="match status" value="1"/>
</dbReference>
<protein>
    <submittedName>
        <fullName evidence="5">Transketolase</fullName>
    </submittedName>
</protein>
<dbReference type="SUPFAM" id="SSF52518">
    <property type="entry name" value="Thiamin diphosphate-binding fold (THDP-binding)"/>
    <property type="match status" value="1"/>
</dbReference>
<accession>A0A917BCY2</accession>
<dbReference type="EMBL" id="BMGP01000006">
    <property type="protein sequence ID" value="GGF36223.1"/>
    <property type="molecule type" value="Genomic_DNA"/>
</dbReference>
<evidence type="ECO:0000313" key="5">
    <source>
        <dbReference type="EMBL" id="GGF36223.1"/>
    </source>
</evidence>
<evidence type="ECO:0000313" key="6">
    <source>
        <dbReference type="Proteomes" id="UP000598775"/>
    </source>
</evidence>
<dbReference type="AlphaFoldDB" id="A0A917BCY2"/>
<comment type="similarity">
    <text evidence="2">Belongs to the transketolase family.</text>
</comment>
<dbReference type="Pfam" id="PF02779">
    <property type="entry name" value="Transket_pyr"/>
    <property type="match status" value="1"/>
</dbReference>
<evidence type="ECO:0000256" key="1">
    <source>
        <dbReference type="ARBA" id="ARBA00001964"/>
    </source>
</evidence>
<dbReference type="PANTHER" id="PTHR43825:SF1">
    <property type="entry name" value="TRANSKETOLASE-LIKE PYRIMIDINE-BINDING DOMAIN-CONTAINING PROTEIN"/>
    <property type="match status" value="1"/>
</dbReference>
<evidence type="ECO:0000256" key="3">
    <source>
        <dbReference type="ARBA" id="ARBA00023052"/>
    </source>
</evidence>
<dbReference type="InterPro" id="IPR029061">
    <property type="entry name" value="THDP-binding"/>
</dbReference>
<dbReference type="SUPFAM" id="SSF52922">
    <property type="entry name" value="TK C-terminal domain-like"/>
    <property type="match status" value="1"/>
</dbReference>
<dbReference type="InterPro" id="IPR051157">
    <property type="entry name" value="PDH/Transketolase"/>
</dbReference>
<dbReference type="InterPro" id="IPR005475">
    <property type="entry name" value="Transketolase-like_Pyr-bd"/>
</dbReference>
<comment type="caution">
    <text evidence="5">The sequence shown here is derived from an EMBL/GenBank/DDBJ whole genome shotgun (WGS) entry which is preliminary data.</text>
</comment>